<evidence type="ECO:0000313" key="3">
    <source>
        <dbReference type="Proteomes" id="UP000245699"/>
    </source>
</evidence>
<dbReference type="PANTHER" id="PTHR13223">
    <property type="entry name" value="ACIDIC FIBROBLAST GROWTH FACTOR INTRACELLULAR BINDING PROTEIN"/>
    <property type="match status" value="1"/>
</dbReference>
<organism evidence="2 3">
    <name type="scientific">Furculomyces boomerangus</name>
    <dbReference type="NCBI Taxonomy" id="61424"/>
    <lineage>
        <taxon>Eukaryota</taxon>
        <taxon>Fungi</taxon>
        <taxon>Fungi incertae sedis</taxon>
        <taxon>Zoopagomycota</taxon>
        <taxon>Kickxellomycotina</taxon>
        <taxon>Harpellomycetes</taxon>
        <taxon>Harpellales</taxon>
        <taxon>Harpellaceae</taxon>
        <taxon>Furculomyces</taxon>
    </lineage>
</organism>
<name>A0A2T9YFC5_9FUNG</name>
<dbReference type="Pfam" id="PF05427">
    <property type="entry name" value="FIBP"/>
    <property type="match status" value="1"/>
</dbReference>
<evidence type="ECO:0000256" key="1">
    <source>
        <dbReference type="SAM" id="MobiDB-lite"/>
    </source>
</evidence>
<dbReference type="OrthoDB" id="16955at2759"/>
<sequence length="647" mass="73579">MSSKLALFLPTSKPGLIHKLRNLRNNESGYDSLQYNVFMTTTPMIDELIYSLYLAGHSTRGIFKKIISEKQSYPKDELLIPYISYQLQMFKSFEIHLYSPKYFLDQVNIFSVPTNAKKQLVEMYYMFDEPVMIELMHYNMRSRARNRIVDISNRTGFKVNSIKRQFENCRRIFKFIHMCGSNEPEKRVMEEFQLPMVLAKHYVNIIFLCENKFEIEKKSLLVYKFSDFDYCASVLIENYTFIETMGKSFSSQNPANSQLSTVLGASNNQQSSGGNRINYIFNGEMDEIFDEKLINLARLLAQIIENRDKYDVFVKLIMAKVGAEPKTQQSIKDNNPIMQLRAKLGIHNTINFKFEKHNDSLSKVNSQSESESKIPSTPPQLSIPLQNFEQKLELFTSSNTDSKNQSPLLNYNAGDSKSLGKLPVLTITPSKESKSNPETNINSSNVEQNNNVTFSPKDVDTQNEPEVIEPLSPNTNPSDSVYPVLRDSFAGSLNSQFVPSTNTSHIFISNNIGNSTSGLAKNGISQTHFRLLMKNVFLVVIMLDNRKKRRHIFFHVVDKILPLLSAAGLTCLDFENLMDISTTVLVQNYDTLVGNQTGINEQFKAVTNNEITSSISPLKNSISVLLLGVKAIVTRLYNSQNNHKSIS</sequence>
<dbReference type="Proteomes" id="UP000245699">
    <property type="component" value="Unassembled WGS sequence"/>
</dbReference>
<feature type="compositionally biased region" description="Low complexity" evidence="1">
    <location>
        <begin position="440"/>
        <end position="452"/>
    </location>
</feature>
<keyword evidence="3" id="KW-1185">Reference proteome</keyword>
<dbReference type="EMBL" id="MBFT01000444">
    <property type="protein sequence ID" value="PVU91036.1"/>
    <property type="molecule type" value="Genomic_DNA"/>
</dbReference>
<feature type="region of interest" description="Disordered" evidence="1">
    <location>
        <begin position="427"/>
        <end position="479"/>
    </location>
</feature>
<dbReference type="PANTHER" id="PTHR13223:SF2">
    <property type="entry name" value="ACIDIC FIBROBLAST GROWTH FACTOR INTRACELLULAR-BINDING PROTEIN"/>
    <property type="match status" value="1"/>
</dbReference>
<dbReference type="InterPro" id="IPR008614">
    <property type="entry name" value="FIBP"/>
</dbReference>
<accession>A0A2T9YFC5</accession>
<evidence type="ECO:0000313" key="2">
    <source>
        <dbReference type="EMBL" id="PVU91036.1"/>
    </source>
</evidence>
<reference evidence="2 3" key="1">
    <citation type="journal article" date="2018" name="MBio">
        <title>Comparative Genomics Reveals the Core Gene Toolbox for the Fungus-Insect Symbiosis.</title>
        <authorList>
            <person name="Wang Y."/>
            <person name="Stata M."/>
            <person name="Wang W."/>
            <person name="Stajich J.E."/>
            <person name="White M.M."/>
            <person name="Moncalvo J.M."/>
        </authorList>
    </citation>
    <scope>NUCLEOTIDE SEQUENCE [LARGE SCALE GENOMIC DNA]</scope>
    <source>
        <strain evidence="2 3">AUS-77-4</strain>
    </source>
</reference>
<proteinExistence type="predicted"/>
<dbReference type="STRING" id="61424.A0A2T9YFC5"/>
<comment type="caution">
    <text evidence="2">The sequence shown here is derived from an EMBL/GenBank/DDBJ whole genome shotgun (WGS) entry which is preliminary data.</text>
</comment>
<protein>
    <submittedName>
        <fullName evidence="2">Uncharacterized protein</fullName>
    </submittedName>
</protein>
<gene>
    <name evidence="2" type="ORF">BB559_004342</name>
</gene>
<dbReference type="AlphaFoldDB" id="A0A2T9YFC5"/>
<feature type="region of interest" description="Disordered" evidence="1">
    <location>
        <begin position="361"/>
        <end position="382"/>
    </location>
</feature>
<dbReference type="GO" id="GO:0005634">
    <property type="term" value="C:nucleus"/>
    <property type="evidence" value="ECO:0007669"/>
    <property type="project" value="TreeGrafter"/>
</dbReference>